<dbReference type="Proteomes" id="UP001295684">
    <property type="component" value="Unassembled WGS sequence"/>
</dbReference>
<feature type="region of interest" description="Disordered" evidence="1">
    <location>
        <begin position="437"/>
        <end position="475"/>
    </location>
</feature>
<keyword evidence="3" id="KW-1185">Reference proteome</keyword>
<feature type="region of interest" description="Disordered" evidence="1">
    <location>
        <begin position="262"/>
        <end position="284"/>
    </location>
</feature>
<dbReference type="AlphaFoldDB" id="A0AAD1U4T9"/>
<evidence type="ECO:0000313" key="3">
    <source>
        <dbReference type="Proteomes" id="UP001295684"/>
    </source>
</evidence>
<proteinExistence type="predicted"/>
<reference evidence="2" key="1">
    <citation type="submission" date="2023-07" db="EMBL/GenBank/DDBJ databases">
        <authorList>
            <consortium name="AG Swart"/>
            <person name="Singh M."/>
            <person name="Singh A."/>
            <person name="Seah K."/>
            <person name="Emmerich C."/>
        </authorList>
    </citation>
    <scope>NUCLEOTIDE SEQUENCE</scope>
    <source>
        <strain evidence="2">DP1</strain>
    </source>
</reference>
<evidence type="ECO:0000256" key="1">
    <source>
        <dbReference type="SAM" id="MobiDB-lite"/>
    </source>
</evidence>
<protein>
    <submittedName>
        <fullName evidence="2">Uncharacterized protein</fullName>
    </submittedName>
</protein>
<feature type="compositionally biased region" description="Basic and acidic residues" evidence="1">
    <location>
        <begin position="263"/>
        <end position="274"/>
    </location>
</feature>
<accession>A0AAD1U4T9</accession>
<organism evidence="2 3">
    <name type="scientific">Euplotes crassus</name>
    <dbReference type="NCBI Taxonomy" id="5936"/>
    <lineage>
        <taxon>Eukaryota</taxon>
        <taxon>Sar</taxon>
        <taxon>Alveolata</taxon>
        <taxon>Ciliophora</taxon>
        <taxon>Intramacronucleata</taxon>
        <taxon>Spirotrichea</taxon>
        <taxon>Hypotrichia</taxon>
        <taxon>Euplotida</taxon>
        <taxon>Euplotidae</taxon>
        <taxon>Moneuplotes</taxon>
    </lineage>
</organism>
<sequence>MDFIFFQFVWNKRGKNLLIRRDDVTIDYLRRQARQLYRIDEDTKFALCMEIMKDGKYSQSPKGRHFYCINPQERPDKLLYSNKQLYRIRKGKRLKNKDTRILITVHTDSESVKKYYSHISPQVNRAKATKAFTSSAKKTLKSGASSVKSSARSLKGREKALREIYSSPPIKIVRMKVDNTYDYKLPPFYLEAFAQFMLESDEGMLKLNELHRNFPLRKKKTYNVVDYINSMDYVVRLMEIGLGLQYGGIKKDVKNMFEQVNQGREDRKIEEDSPTKQNEAETQDFNSIEFEEMDEDSDDVFAKNPSNIMLAKVKVKRKPLPEPNPENEICQCECLKCKCYRDKPLNNSFKDQKISLNFSQDGNLLTYQDLKIKNTLNNTNKEVSVKSSTTQPTVMSFNKEKKPKREARVFSKGVSSTIYQGSTNRSFLNRYTHQNEEFREPSHHQTGYNKMKLPENSNNRSKNSFSSSGNRSMEMLEKRHQRMSKIKPIRDKSNNVSIHMTKQSESSENPTNNMTFRGIYSDQNSNADNYLNSSVDNPQLGKKQPAGIKRPVVEDHYGNFQVFNKRSKSNNMAKGYHPFKGRNPSEGQNDNTTNYRYKNRTLDIDSKIKAAKNLRQKLSRLHNGPNKNSKLLNLQQIQRKSNKLEPRLSPLKDDKNFQKYSKMKKIPVDHFQTNVGFGTHSKIIQRMKKKG</sequence>
<evidence type="ECO:0000313" key="2">
    <source>
        <dbReference type="EMBL" id="CAI2359044.1"/>
    </source>
</evidence>
<gene>
    <name evidence="2" type="ORF">ECRASSUSDP1_LOCUS329</name>
</gene>
<comment type="caution">
    <text evidence="2">The sequence shown here is derived from an EMBL/GenBank/DDBJ whole genome shotgun (WGS) entry which is preliminary data.</text>
</comment>
<dbReference type="EMBL" id="CAMPGE010000305">
    <property type="protein sequence ID" value="CAI2359044.1"/>
    <property type="molecule type" value="Genomic_DNA"/>
</dbReference>
<name>A0AAD1U4T9_EUPCR</name>
<feature type="compositionally biased region" description="Low complexity" evidence="1">
    <location>
        <begin position="456"/>
        <end position="472"/>
    </location>
</feature>